<dbReference type="Gene3D" id="3.40.50.2020">
    <property type="match status" value="1"/>
</dbReference>
<dbReference type="Proteomes" id="UP000321379">
    <property type="component" value="Unassembled WGS sequence"/>
</dbReference>
<dbReference type="InterPro" id="IPR029057">
    <property type="entry name" value="PRTase-like"/>
</dbReference>
<dbReference type="SUPFAM" id="SSF53271">
    <property type="entry name" value="PRTase-like"/>
    <property type="match status" value="1"/>
</dbReference>
<evidence type="ECO:0000313" key="4">
    <source>
        <dbReference type="Proteomes" id="UP000321379"/>
    </source>
</evidence>
<dbReference type="InterPro" id="IPR000836">
    <property type="entry name" value="PRTase_dom"/>
</dbReference>
<proteinExistence type="inferred from homology"/>
<dbReference type="CDD" id="cd06223">
    <property type="entry name" value="PRTases_typeI"/>
    <property type="match status" value="1"/>
</dbReference>
<dbReference type="PANTHER" id="PTHR47505:SF1">
    <property type="entry name" value="DNA UTILIZATION PROTEIN YHGH"/>
    <property type="match status" value="1"/>
</dbReference>
<dbReference type="InterPro" id="IPR051910">
    <property type="entry name" value="ComF/GntX_DNA_util-trans"/>
</dbReference>
<accession>A0A5C8UKJ8</accession>
<dbReference type="RefSeq" id="WP_147784772.1">
    <property type="nucleotide sequence ID" value="NZ_VRMG01000011.1"/>
</dbReference>
<comment type="similarity">
    <text evidence="1">Belongs to the ComF/GntX family.</text>
</comment>
<name>A0A5C8UKJ8_9MICO</name>
<dbReference type="Pfam" id="PF00156">
    <property type="entry name" value="Pribosyltran"/>
    <property type="match status" value="1"/>
</dbReference>
<evidence type="ECO:0000313" key="3">
    <source>
        <dbReference type="EMBL" id="TXN28775.1"/>
    </source>
</evidence>
<evidence type="ECO:0000256" key="1">
    <source>
        <dbReference type="ARBA" id="ARBA00008007"/>
    </source>
</evidence>
<organism evidence="3 4">
    <name type="scientific">Lacisediminihabitans profunda</name>
    <dbReference type="NCBI Taxonomy" id="2594790"/>
    <lineage>
        <taxon>Bacteria</taxon>
        <taxon>Bacillati</taxon>
        <taxon>Actinomycetota</taxon>
        <taxon>Actinomycetes</taxon>
        <taxon>Micrococcales</taxon>
        <taxon>Microbacteriaceae</taxon>
        <taxon>Lacisediminihabitans</taxon>
    </lineage>
</organism>
<reference evidence="3 4" key="1">
    <citation type="submission" date="2019-08" db="EMBL/GenBank/DDBJ databases">
        <title>Bacterial whole genome sequence for Glaciihabitans sp. CHu50b-6-2.</title>
        <authorList>
            <person name="Jin L."/>
        </authorList>
    </citation>
    <scope>NUCLEOTIDE SEQUENCE [LARGE SCALE GENOMIC DNA]</scope>
    <source>
        <strain evidence="3 4">CHu50b-6-2</strain>
    </source>
</reference>
<comment type="caution">
    <text evidence="3">The sequence shown here is derived from an EMBL/GenBank/DDBJ whole genome shotgun (WGS) entry which is preliminary data.</text>
</comment>
<dbReference type="EMBL" id="VRMG01000011">
    <property type="protein sequence ID" value="TXN28775.1"/>
    <property type="molecule type" value="Genomic_DNA"/>
</dbReference>
<evidence type="ECO:0000259" key="2">
    <source>
        <dbReference type="Pfam" id="PF00156"/>
    </source>
</evidence>
<dbReference type="AlphaFoldDB" id="A0A5C8UKJ8"/>
<feature type="domain" description="Phosphoribosyltransferase" evidence="2">
    <location>
        <begin position="153"/>
        <end position="210"/>
    </location>
</feature>
<keyword evidence="4" id="KW-1185">Reference proteome</keyword>
<sequence length="214" mass="22611">MNRFLLDAALDAWSVLSPVSCAGCGAEDRGLCLGCRAALEPQRRSIRLADGTTVTSALRYEARVRHAILAFKEQGRTDVARALARPLAAAISTAVHGRVELVAVPSSRGSFRRRGFDPVAVLVRGTGFGQAARVLAPSAARTEQKSLGREDRARNLTGSMRATMPLDGRRFVLIDDVLTTGATITEAARALRAAGAEVVSAATLADTPKRSADS</sequence>
<gene>
    <name evidence="3" type="ORF">FVP33_16420</name>
</gene>
<protein>
    <submittedName>
        <fullName evidence="3">ComF family protein</fullName>
    </submittedName>
</protein>
<dbReference type="PANTHER" id="PTHR47505">
    <property type="entry name" value="DNA UTILIZATION PROTEIN YHGH"/>
    <property type="match status" value="1"/>
</dbReference>